<dbReference type="NCBIfam" id="TIGR01615">
    <property type="entry name" value="A_thal_3542"/>
    <property type="match status" value="1"/>
</dbReference>
<accession>A0A6N2AUH6</accession>
<dbReference type="AlphaFoldDB" id="A0A6N2AUH6"/>
<dbReference type="Pfam" id="PF04720">
    <property type="entry name" value="PDDEXK_6"/>
    <property type="match status" value="1"/>
</dbReference>
<evidence type="ECO:0000313" key="1">
    <source>
        <dbReference type="EMBL" id="TMW84681.1"/>
    </source>
</evidence>
<proteinExistence type="predicted"/>
<protein>
    <submittedName>
        <fullName evidence="1">Uncharacterized protein</fullName>
    </submittedName>
</protein>
<reference evidence="1" key="1">
    <citation type="submission" date="2019-05" db="EMBL/GenBank/DDBJ databases">
        <title>The de novo reference genome and transcriptome assemblies of the wild tomato species Solanum chilense.</title>
        <authorList>
            <person name="Stam R."/>
            <person name="Nosenko T."/>
            <person name="Hoerger A.C."/>
            <person name="Stephan W."/>
            <person name="Seidel M.A."/>
            <person name="Kuhn J.M.M."/>
            <person name="Haberer G."/>
            <person name="Tellier A."/>
        </authorList>
    </citation>
    <scope>NUCLEOTIDE SEQUENCE</scope>
    <source>
        <tissue evidence="1">Mature leaves</tissue>
    </source>
</reference>
<organism evidence="1">
    <name type="scientific">Solanum chilense</name>
    <name type="common">Tomato</name>
    <name type="synonym">Lycopersicon chilense</name>
    <dbReference type="NCBI Taxonomy" id="4083"/>
    <lineage>
        <taxon>Eukaryota</taxon>
        <taxon>Viridiplantae</taxon>
        <taxon>Streptophyta</taxon>
        <taxon>Embryophyta</taxon>
        <taxon>Tracheophyta</taxon>
        <taxon>Spermatophyta</taxon>
        <taxon>Magnoliopsida</taxon>
        <taxon>eudicotyledons</taxon>
        <taxon>Gunneridae</taxon>
        <taxon>Pentapetalae</taxon>
        <taxon>asterids</taxon>
        <taxon>lamiids</taxon>
        <taxon>Solanales</taxon>
        <taxon>Solanaceae</taxon>
        <taxon>Solanoideae</taxon>
        <taxon>Solaneae</taxon>
        <taxon>Solanum</taxon>
        <taxon>Solanum subgen. Lycopersicon</taxon>
    </lineage>
</organism>
<sequence length="276" mass="31962">MAAKNSDEPEGLYELTFGFTDEGIEFQSYENSLKSNISYSSEEILIEEEEEEENVNDSEENKAFWASQEELLKTTLCRTTSFESKVRKATKEALKELKFTSFKCSCRKMVSDGCRKCMQREISDRLTNEGYNCFICKSKWKSTPEIPSGEYTYIEVMTNASSEKGEMKVIIELNFRGEFEMARANEGYNRLVEKLPEVYVGKIERLRNLIKILCCASKKCMKEKKMHMAPWRKHKYMQAKYLGSPEIKSETIFPVNYLRRLPRPSGSCSLLICLIA</sequence>
<dbReference type="EMBL" id="RXGB01008711">
    <property type="protein sequence ID" value="TMW84681.1"/>
    <property type="molecule type" value="Genomic_DNA"/>
</dbReference>
<gene>
    <name evidence="1" type="ORF">EJD97_024650</name>
</gene>
<name>A0A6N2AUH6_SOLCI</name>
<dbReference type="PANTHER" id="PTHR31579">
    <property type="entry name" value="OS03G0796600 PROTEIN"/>
    <property type="match status" value="1"/>
</dbReference>
<comment type="caution">
    <text evidence="1">The sequence shown here is derived from an EMBL/GenBank/DDBJ whole genome shotgun (WGS) entry which is preliminary data.</text>
</comment>
<dbReference type="PANTHER" id="PTHR31579:SF58">
    <property type="entry name" value="PLANT-SPECIFIC DOMAIN TIGR01615 FAMILY PROTEIN"/>
    <property type="match status" value="1"/>
</dbReference>
<dbReference type="InterPro" id="IPR006502">
    <property type="entry name" value="PDDEXK-like"/>
</dbReference>